<keyword evidence="3" id="KW-1185">Reference proteome</keyword>
<dbReference type="Proteomes" id="UP000000702">
    <property type="component" value="Unassembled WGS sequence"/>
</dbReference>
<comment type="caution">
    <text evidence="2">The sequence shown here is derived from an EMBL/GenBank/DDBJ whole genome shotgun (WGS) entry which is preliminary data.</text>
</comment>
<proteinExistence type="predicted"/>
<dbReference type="Pfam" id="PF23398">
    <property type="entry name" value="FAZ1_cons"/>
    <property type="match status" value="1"/>
</dbReference>
<dbReference type="InterPro" id="IPR056614">
    <property type="entry name" value="FAZ1_cons"/>
</dbReference>
<name>F9WFL1_TRYCI</name>
<dbReference type="EMBL" id="CAEQ01002156">
    <property type="protein sequence ID" value="CCD16087.1"/>
    <property type="molecule type" value="Genomic_DNA"/>
</dbReference>
<dbReference type="AlphaFoldDB" id="F9WFL1"/>
<gene>
    <name evidence="2" type="ORF">TCIL3000_0_10500</name>
</gene>
<feature type="domain" description="Flagellar attachment zone protein 1 conserved" evidence="1">
    <location>
        <begin position="71"/>
        <end position="159"/>
    </location>
</feature>
<sequence length="161" mass="17852">MPGWIASQQAPSPGGNVNLYVTGGAPPRAPSAGAVKEYNSFGQMYDHCGPRRGSGTSFSVGSVAASTETLTVKHSIRFRGAGWRVVLSRMSVELERAIKEDVSACCGVDPEHITRLSMRLTNVLEVTFVVDHCRDPIREHRFHEQLKSYSFWRTLSLYPRK</sequence>
<protein>
    <submittedName>
        <fullName evidence="2">WGS project CAEQ00000000 data, annotated contig 397</fullName>
    </submittedName>
</protein>
<organism evidence="2 3">
    <name type="scientific">Trypanosoma congolense (strain IL3000)</name>
    <dbReference type="NCBI Taxonomy" id="1068625"/>
    <lineage>
        <taxon>Eukaryota</taxon>
        <taxon>Discoba</taxon>
        <taxon>Euglenozoa</taxon>
        <taxon>Kinetoplastea</taxon>
        <taxon>Metakinetoplastina</taxon>
        <taxon>Trypanosomatida</taxon>
        <taxon>Trypanosomatidae</taxon>
        <taxon>Trypanosoma</taxon>
        <taxon>Nannomonas</taxon>
    </lineage>
</organism>
<evidence type="ECO:0000313" key="2">
    <source>
        <dbReference type="EMBL" id="CCD16087.1"/>
    </source>
</evidence>
<reference evidence="2 3" key="2">
    <citation type="journal article" date="2012" name="Proc. Natl. Acad. Sci. U.S.A.">
        <title>Antigenic diversity is generated by distinct evolutionary mechanisms in African trypanosome species.</title>
        <authorList>
            <person name="Jackson A.P."/>
            <person name="Berry A."/>
            <person name="Aslett M."/>
            <person name="Allison H.C."/>
            <person name="Burton P."/>
            <person name="Vavrova-Anderson J."/>
            <person name="Brown R."/>
            <person name="Browne H."/>
            <person name="Corton N."/>
            <person name="Hauser H."/>
            <person name="Gamble J."/>
            <person name="Gilderthorp R."/>
            <person name="Marcello L."/>
            <person name="McQuillan J."/>
            <person name="Otto T.D."/>
            <person name="Quail M.A."/>
            <person name="Sanders M.J."/>
            <person name="van Tonder A."/>
            <person name="Ginger M.L."/>
            <person name="Field M.C."/>
            <person name="Barry J.D."/>
            <person name="Hertz-Fowler C."/>
            <person name="Berriman M."/>
        </authorList>
    </citation>
    <scope>NUCLEOTIDE SEQUENCE [LARGE SCALE GENOMIC DNA]</scope>
    <source>
        <strain evidence="2 3">IL3000</strain>
    </source>
</reference>
<evidence type="ECO:0000313" key="3">
    <source>
        <dbReference type="Proteomes" id="UP000000702"/>
    </source>
</evidence>
<dbReference type="VEuPathDB" id="TriTrypDB:TcIL3000_0_10500"/>
<accession>F9WFL1</accession>
<reference evidence="3" key="1">
    <citation type="submission" date="2011-07" db="EMBL/GenBank/DDBJ databases">
        <title>Divergent evolution of antigenic variation in African trypanosomes.</title>
        <authorList>
            <person name="Jackson A.P."/>
            <person name="Berry A."/>
            <person name="Allison H.C."/>
            <person name="Burton P."/>
            <person name="Anderson J."/>
            <person name="Aslett M."/>
            <person name="Brown R."/>
            <person name="Corton N."/>
            <person name="Harris D."/>
            <person name="Hauser H."/>
            <person name="Gamble J."/>
            <person name="Gilderthorp R."/>
            <person name="McQuillan J."/>
            <person name="Quail M.A."/>
            <person name="Sanders M."/>
            <person name="Van Tonder A."/>
            <person name="Ginger M.L."/>
            <person name="Donelson J.E."/>
            <person name="Field M.C."/>
            <person name="Barry J.D."/>
            <person name="Berriman M."/>
            <person name="Hertz-Fowler C."/>
        </authorList>
    </citation>
    <scope>NUCLEOTIDE SEQUENCE [LARGE SCALE GENOMIC DNA]</scope>
    <source>
        <strain evidence="3">IL3000</strain>
    </source>
</reference>
<evidence type="ECO:0000259" key="1">
    <source>
        <dbReference type="Pfam" id="PF23398"/>
    </source>
</evidence>